<sequence>MRDKRQITDGARTRERQHDQQLSSLDHEIAHQTKFRSAPSEMIHKVIPSKQKNMPISTVAMLSAREANYSGKGRFSKADSCHLLSRYLPVHGPWCVDTMESRAYVSQFSPDGTLFVAGFQGSHIRIYNVDNGWKVQKNILAKSLQWTVTDTALSSDQRSVCVEENPCPLLVASLLQERFVLYLWHFPKELLHVIVWSATTLCNHCR</sequence>
<evidence type="ECO:0000313" key="1">
    <source>
        <dbReference type="EMBL" id="KAJ8622565.1"/>
    </source>
</evidence>
<proteinExistence type="predicted"/>
<keyword evidence="2" id="KW-1185">Reference proteome</keyword>
<evidence type="ECO:0000313" key="2">
    <source>
        <dbReference type="Proteomes" id="UP001234297"/>
    </source>
</evidence>
<dbReference type="EMBL" id="CM056818">
    <property type="protein sequence ID" value="KAJ8622565.1"/>
    <property type="molecule type" value="Genomic_DNA"/>
</dbReference>
<name>A0ACC2KNK9_PERAE</name>
<accession>A0ACC2KNK9</accession>
<gene>
    <name evidence="1" type="ORF">MRB53_031094</name>
</gene>
<dbReference type="Proteomes" id="UP001234297">
    <property type="component" value="Chromosome 10"/>
</dbReference>
<protein>
    <submittedName>
        <fullName evidence="1">Uncharacterized protein</fullName>
    </submittedName>
</protein>
<organism evidence="1 2">
    <name type="scientific">Persea americana</name>
    <name type="common">Avocado</name>
    <dbReference type="NCBI Taxonomy" id="3435"/>
    <lineage>
        <taxon>Eukaryota</taxon>
        <taxon>Viridiplantae</taxon>
        <taxon>Streptophyta</taxon>
        <taxon>Embryophyta</taxon>
        <taxon>Tracheophyta</taxon>
        <taxon>Spermatophyta</taxon>
        <taxon>Magnoliopsida</taxon>
        <taxon>Magnoliidae</taxon>
        <taxon>Laurales</taxon>
        <taxon>Lauraceae</taxon>
        <taxon>Persea</taxon>
    </lineage>
</organism>
<comment type="caution">
    <text evidence="1">The sequence shown here is derived from an EMBL/GenBank/DDBJ whole genome shotgun (WGS) entry which is preliminary data.</text>
</comment>
<reference evidence="1 2" key="1">
    <citation type="journal article" date="2022" name="Hortic Res">
        <title>A haplotype resolved chromosomal level avocado genome allows analysis of novel avocado genes.</title>
        <authorList>
            <person name="Nath O."/>
            <person name="Fletcher S.J."/>
            <person name="Hayward A."/>
            <person name="Shaw L.M."/>
            <person name="Masouleh A.K."/>
            <person name="Furtado A."/>
            <person name="Henry R.J."/>
            <person name="Mitter N."/>
        </authorList>
    </citation>
    <scope>NUCLEOTIDE SEQUENCE [LARGE SCALE GENOMIC DNA]</scope>
    <source>
        <strain evidence="2">cv. Hass</strain>
    </source>
</reference>